<evidence type="ECO:0000259" key="3">
    <source>
        <dbReference type="Pfam" id="PF07705"/>
    </source>
</evidence>
<dbReference type="SUPFAM" id="SSF48452">
    <property type="entry name" value="TPR-like"/>
    <property type="match status" value="1"/>
</dbReference>
<dbReference type="InterPro" id="IPR011635">
    <property type="entry name" value="CARDB"/>
</dbReference>
<evidence type="ECO:0000313" key="5">
    <source>
        <dbReference type="Proteomes" id="UP001597229"/>
    </source>
</evidence>
<sequence length="783" mass="81784">MQSRIRACVVTSLSALVAGGILVAPDADAAAARRPDLKVVTASVSTTRVVENATLTIKHTVKNVGKAKAKASTTQAYLTRDPAASLAERKASRTNPRSGLADIPLQGAAGVKTMAPRGKVAVGATSFRVPVGTPAGSYAVLVCADDRGVVTESNEANNCAAAGGRVAVSAAPGTEKLTLQSFADAYTWPDDESGTVDDIRLFCKSLYPARALSLTAAIAGAEQSLKSQAGAGVLDQLARSGKANTVEAAQELAATATLAGRPGLALASLLRAYRLEPANGTHLVNAAAVATAIGLPNEALAFLDAAATRGHRRTPLAIPQQASALVVRGQALLMTGRTAAAESAYRTAKALAPILSEADAGLATVKACAGDRATAGRFARRARQRSDKQVPVTPPPGEQVRPAPSVDLGQGRATPLRQLILPETPAQGVRLNGVYQGIQDGFGAEIDERNAEEDDLRARLRDGDADRTRAEIDRRDGIFDLAYGVGDSGPIKAAADAYDDAQDELVAMREAFFGGGTGEVPYTYGELSDAAFSACAGSPDRDCVLKEMNRTCRPALTHAHTAYRTKLAEAQTLANTYFQLYSTKVSAYAANLSDPDAYRFLLLQIPGVELGTYEGLVNEAQAWTHFENLYRTECVEPLPDVVTTPVPDPSAPAGAGGCPDLVKRISFKFALGPSSVKVNCESVQQSYSTEVLPLLNAFVEVKYSFRSGGLTVVAGVKGGGKIGNVVDAGFKSGIYVTSNGRGEISDAGWRVGPSVSAIHQELEVSAYKDEIDISFLPVLSTAL</sequence>
<accession>A0ABW3VWW9</accession>
<dbReference type="EMBL" id="JBHTLX010000008">
    <property type="protein sequence ID" value="MFD1247546.1"/>
    <property type="molecule type" value="Genomic_DNA"/>
</dbReference>
<protein>
    <submittedName>
        <fullName evidence="4">CARDB domain-containing protein</fullName>
    </submittedName>
</protein>
<reference evidence="5" key="1">
    <citation type="journal article" date="2019" name="Int. J. Syst. Evol. Microbiol.">
        <title>The Global Catalogue of Microorganisms (GCM) 10K type strain sequencing project: providing services to taxonomists for standard genome sequencing and annotation.</title>
        <authorList>
            <consortium name="The Broad Institute Genomics Platform"/>
            <consortium name="The Broad Institute Genome Sequencing Center for Infectious Disease"/>
            <person name="Wu L."/>
            <person name="Ma J."/>
        </authorList>
    </citation>
    <scope>NUCLEOTIDE SEQUENCE [LARGE SCALE GENOMIC DNA]</scope>
    <source>
        <strain evidence="5">CCUG 52478</strain>
    </source>
</reference>
<evidence type="ECO:0000256" key="1">
    <source>
        <dbReference type="SAM" id="MobiDB-lite"/>
    </source>
</evidence>
<dbReference type="InterPro" id="IPR011990">
    <property type="entry name" value="TPR-like_helical_dom_sf"/>
</dbReference>
<organism evidence="4 5">
    <name type="scientific">Nocardioides ginsengisoli</name>
    <dbReference type="NCBI Taxonomy" id="363868"/>
    <lineage>
        <taxon>Bacteria</taxon>
        <taxon>Bacillati</taxon>
        <taxon>Actinomycetota</taxon>
        <taxon>Actinomycetes</taxon>
        <taxon>Propionibacteriales</taxon>
        <taxon>Nocardioidaceae</taxon>
        <taxon>Nocardioides</taxon>
    </lineage>
</organism>
<feature type="chain" id="PRO_5045458085" evidence="2">
    <location>
        <begin position="30"/>
        <end position="783"/>
    </location>
</feature>
<dbReference type="Gene3D" id="1.25.40.10">
    <property type="entry name" value="Tetratricopeptide repeat domain"/>
    <property type="match status" value="1"/>
</dbReference>
<feature type="region of interest" description="Disordered" evidence="1">
    <location>
        <begin position="377"/>
        <end position="407"/>
    </location>
</feature>
<keyword evidence="2" id="KW-0732">Signal</keyword>
<evidence type="ECO:0000313" key="4">
    <source>
        <dbReference type="EMBL" id="MFD1247546.1"/>
    </source>
</evidence>
<feature type="domain" description="CARDB" evidence="3">
    <location>
        <begin position="34"/>
        <end position="161"/>
    </location>
</feature>
<dbReference type="InterPro" id="IPR013783">
    <property type="entry name" value="Ig-like_fold"/>
</dbReference>
<gene>
    <name evidence="4" type="ORF">ACFQ3F_07085</name>
</gene>
<dbReference type="Proteomes" id="UP001597229">
    <property type="component" value="Unassembled WGS sequence"/>
</dbReference>
<evidence type="ECO:0000256" key="2">
    <source>
        <dbReference type="SAM" id="SignalP"/>
    </source>
</evidence>
<dbReference type="Pfam" id="PF07705">
    <property type="entry name" value="CARDB"/>
    <property type="match status" value="1"/>
</dbReference>
<feature type="signal peptide" evidence="2">
    <location>
        <begin position="1"/>
        <end position="29"/>
    </location>
</feature>
<feature type="region of interest" description="Disordered" evidence="1">
    <location>
        <begin position="84"/>
        <end position="103"/>
    </location>
</feature>
<proteinExistence type="predicted"/>
<dbReference type="Gene3D" id="2.60.40.10">
    <property type="entry name" value="Immunoglobulins"/>
    <property type="match status" value="1"/>
</dbReference>
<keyword evidence="5" id="KW-1185">Reference proteome</keyword>
<dbReference type="RefSeq" id="WP_367920807.1">
    <property type="nucleotide sequence ID" value="NZ_BAABAC010000037.1"/>
</dbReference>
<name>A0ABW3VWW9_9ACTN</name>
<comment type="caution">
    <text evidence="4">The sequence shown here is derived from an EMBL/GenBank/DDBJ whole genome shotgun (WGS) entry which is preliminary data.</text>
</comment>